<reference evidence="1 2" key="1">
    <citation type="journal article" date="2019" name="Nat. Ecol. Evol.">
        <title>Megaphylogeny resolves global patterns of mushroom evolution.</title>
        <authorList>
            <person name="Varga T."/>
            <person name="Krizsan K."/>
            <person name="Foldi C."/>
            <person name="Dima B."/>
            <person name="Sanchez-Garcia M."/>
            <person name="Sanchez-Ramirez S."/>
            <person name="Szollosi G.J."/>
            <person name="Szarkandi J.G."/>
            <person name="Papp V."/>
            <person name="Albert L."/>
            <person name="Andreopoulos W."/>
            <person name="Angelini C."/>
            <person name="Antonin V."/>
            <person name="Barry K.W."/>
            <person name="Bougher N.L."/>
            <person name="Buchanan P."/>
            <person name="Buyck B."/>
            <person name="Bense V."/>
            <person name="Catcheside P."/>
            <person name="Chovatia M."/>
            <person name="Cooper J."/>
            <person name="Damon W."/>
            <person name="Desjardin D."/>
            <person name="Finy P."/>
            <person name="Geml J."/>
            <person name="Haridas S."/>
            <person name="Hughes K."/>
            <person name="Justo A."/>
            <person name="Karasinski D."/>
            <person name="Kautmanova I."/>
            <person name="Kiss B."/>
            <person name="Kocsube S."/>
            <person name="Kotiranta H."/>
            <person name="LaButti K.M."/>
            <person name="Lechner B.E."/>
            <person name="Liimatainen K."/>
            <person name="Lipzen A."/>
            <person name="Lukacs Z."/>
            <person name="Mihaltcheva S."/>
            <person name="Morgado L.N."/>
            <person name="Niskanen T."/>
            <person name="Noordeloos M.E."/>
            <person name="Ohm R.A."/>
            <person name="Ortiz-Santana B."/>
            <person name="Ovrebo C."/>
            <person name="Racz N."/>
            <person name="Riley R."/>
            <person name="Savchenko A."/>
            <person name="Shiryaev A."/>
            <person name="Soop K."/>
            <person name="Spirin V."/>
            <person name="Szebenyi C."/>
            <person name="Tomsovsky M."/>
            <person name="Tulloss R.E."/>
            <person name="Uehling J."/>
            <person name="Grigoriev I.V."/>
            <person name="Vagvolgyi C."/>
            <person name="Papp T."/>
            <person name="Martin F.M."/>
            <person name="Miettinen O."/>
            <person name="Hibbett D.S."/>
            <person name="Nagy L.G."/>
        </authorList>
    </citation>
    <scope>NUCLEOTIDE SEQUENCE [LARGE SCALE GENOMIC DNA]</scope>
    <source>
        <strain evidence="1 2">NL-1719</strain>
    </source>
</reference>
<evidence type="ECO:0000313" key="1">
    <source>
        <dbReference type="EMBL" id="TFK67128.1"/>
    </source>
</evidence>
<name>A0ACD3AMI0_9AGAR</name>
<keyword evidence="2" id="KW-1185">Reference proteome</keyword>
<sequence>MPSTTLPDQANLKDIKRAEIDAKIHSLEEAILALKRERNALSPICQLPYDVFAIISQRVAEDRRSVSDLSWIKALTHVCSHWRTIAITFPRLWTEINFKCSDLVLVKLDRSRSSLLSVHYRMDRRKPDSENKMDSLLSVLHHLHRIKDLELAMPVNWFESGVLDKLSFPLAAPALEKCLIQVLQPVSQHEAGHWIELPGTILQSFSNVTSLKLRHCAFDWSGLVNLPRLTILDVADPRDVQVTCDTLLHILRQLPLLESIRLVKCLPPPTSFTIPSAILNLNHLNTLDISDETSRCTHFLHQLVITPDLSSRSSPTSGKPKHPPEGLSNHSTFAVHSTIKRSTSNSKLGPRPFPS</sequence>
<accession>A0ACD3AMI0</accession>
<dbReference type="EMBL" id="ML208384">
    <property type="protein sequence ID" value="TFK67128.1"/>
    <property type="molecule type" value="Genomic_DNA"/>
</dbReference>
<organism evidence="1 2">
    <name type="scientific">Pluteus cervinus</name>
    <dbReference type="NCBI Taxonomy" id="181527"/>
    <lineage>
        <taxon>Eukaryota</taxon>
        <taxon>Fungi</taxon>
        <taxon>Dikarya</taxon>
        <taxon>Basidiomycota</taxon>
        <taxon>Agaricomycotina</taxon>
        <taxon>Agaricomycetes</taxon>
        <taxon>Agaricomycetidae</taxon>
        <taxon>Agaricales</taxon>
        <taxon>Pluteineae</taxon>
        <taxon>Pluteaceae</taxon>
        <taxon>Pluteus</taxon>
    </lineage>
</organism>
<proteinExistence type="predicted"/>
<dbReference type="Proteomes" id="UP000308600">
    <property type="component" value="Unassembled WGS sequence"/>
</dbReference>
<protein>
    <submittedName>
        <fullName evidence="1">Uncharacterized protein</fullName>
    </submittedName>
</protein>
<evidence type="ECO:0000313" key="2">
    <source>
        <dbReference type="Proteomes" id="UP000308600"/>
    </source>
</evidence>
<gene>
    <name evidence="1" type="ORF">BDN72DRAFT_899227</name>
</gene>